<protein>
    <submittedName>
        <fullName evidence="11">MADS-box transcription factor</fullName>
    </submittedName>
</protein>
<evidence type="ECO:0000256" key="5">
    <source>
        <dbReference type="ARBA" id="ARBA00022737"/>
    </source>
</evidence>
<accession>A0A8T0L4N7</accession>
<evidence type="ECO:0000256" key="6">
    <source>
        <dbReference type="ARBA" id="ARBA00022989"/>
    </source>
</evidence>
<dbReference type="GO" id="GO:0016020">
    <property type="term" value="C:membrane"/>
    <property type="evidence" value="ECO:0007669"/>
    <property type="project" value="UniProtKB-SubCell"/>
</dbReference>
<evidence type="ECO:0000256" key="7">
    <source>
        <dbReference type="ARBA" id="ARBA00023136"/>
    </source>
</evidence>
<dbReference type="PANTHER" id="PTHR47986:SF10">
    <property type="entry name" value="RECEPTOR-LIKE KINASE TMK4"/>
    <property type="match status" value="1"/>
</dbReference>
<dbReference type="Gene3D" id="3.80.10.10">
    <property type="entry name" value="Ribonuclease Inhibitor"/>
    <property type="match status" value="1"/>
</dbReference>
<sequence>MGYDRHPGQHQGDALFQPLECEPTLQMGMLKTLERYQKCNYGAPEANASTKEALVLLAKALSPTPSGWSATSFCQWKGIRCTTNRLTSINIASQSLSGTLPPDLNSLSQLTSLSRATRSHCQPLHAGNRVLRGQQLHLHSPRLLRGSHWLTESRHDRQFQPRSMGDSHRIDLVL</sequence>
<keyword evidence="9" id="KW-0325">Glycoprotein</keyword>
<evidence type="ECO:0000256" key="2">
    <source>
        <dbReference type="ARBA" id="ARBA00022614"/>
    </source>
</evidence>
<keyword evidence="7" id="KW-0472">Membrane</keyword>
<proteinExistence type="predicted"/>
<keyword evidence="4" id="KW-0732">Signal</keyword>
<evidence type="ECO:0000256" key="3">
    <source>
        <dbReference type="ARBA" id="ARBA00022692"/>
    </source>
</evidence>
<keyword evidence="3" id="KW-0812">Transmembrane</keyword>
<dbReference type="AlphaFoldDB" id="A0A8T0L4N7"/>
<keyword evidence="5" id="KW-0677">Repeat</keyword>
<feature type="domain" description="Leucine-rich repeat-containing N-terminal plant-type" evidence="10">
    <location>
        <begin position="51"/>
        <end position="82"/>
    </location>
</feature>
<comment type="subcellular location">
    <subcellularLocation>
        <location evidence="1">Membrane</location>
        <topology evidence="1">Single-pass membrane protein</topology>
    </subcellularLocation>
</comment>
<evidence type="ECO:0000313" key="11">
    <source>
        <dbReference type="EMBL" id="KAG2406904.1"/>
    </source>
</evidence>
<evidence type="ECO:0000256" key="4">
    <source>
        <dbReference type="ARBA" id="ARBA00022729"/>
    </source>
</evidence>
<organism evidence="11 12">
    <name type="scientific">Phaseolus angularis</name>
    <name type="common">Azuki bean</name>
    <name type="synonym">Vigna angularis</name>
    <dbReference type="NCBI Taxonomy" id="3914"/>
    <lineage>
        <taxon>Eukaryota</taxon>
        <taxon>Viridiplantae</taxon>
        <taxon>Streptophyta</taxon>
        <taxon>Embryophyta</taxon>
        <taxon>Tracheophyta</taxon>
        <taxon>Spermatophyta</taxon>
        <taxon>Magnoliopsida</taxon>
        <taxon>eudicotyledons</taxon>
        <taxon>Gunneridae</taxon>
        <taxon>Pentapetalae</taxon>
        <taxon>rosids</taxon>
        <taxon>fabids</taxon>
        <taxon>Fabales</taxon>
        <taxon>Fabaceae</taxon>
        <taxon>Papilionoideae</taxon>
        <taxon>50 kb inversion clade</taxon>
        <taxon>NPAAA clade</taxon>
        <taxon>indigoferoid/millettioid clade</taxon>
        <taxon>Phaseoleae</taxon>
        <taxon>Vigna</taxon>
    </lineage>
</organism>
<name>A0A8T0L4N7_PHAAN</name>
<keyword evidence="6" id="KW-1133">Transmembrane helix</keyword>
<dbReference type="Pfam" id="PF08263">
    <property type="entry name" value="LRRNT_2"/>
    <property type="match status" value="1"/>
</dbReference>
<dbReference type="EMBL" id="JABFOF010000002">
    <property type="protein sequence ID" value="KAG2406904.1"/>
    <property type="molecule type" value="Genomic_DNA"/>
</dbReference>
<dbReference type="PANTHER" id="PTHR47986">
    <property type="entry name" value="OSJNBA0070M12.3 PROTEIN"/>
    <property type="match status" value="1"/>
</dbReference>
<dbReference type="InterPro" id="IPR032675">
    <property type="entry name" value="LRR_dom_sf"/>
</dbReference>
<evidence type="ECO:0000256" key="1">
    <source>
        <dbReference type="ARBA" id="ARBA00004167"/>
    </source>
</evidence>
<reference evidence="11 12" key="1">
    <citation type="submission" date="2020-05" db="EMBL/GenBank/DDBJ databases">
        <title>Vigna angularis (adzuki bean) Var. LongXiaoDou No. 4 denovo assembly.</title>
        <authorList>
            <person name="Xiang H."/>
        </authorList>
    </citation>
    <scope>NUCLEOTIDE SEQUENCE [LARGE SCALE GENOMIC DNA]</scope>
    <source>
        <tissue evidence="11">Leaf</tissue>
    </source>
</reference>
<evidence type="ECO:0000256" key="8">
    <source>
        <dbReference type="ARBA" id="ARBA00023170"/>
    </source>
</evidence>
<dbReference type="Proteomes" id="UP000743370">
    <property type="component" value="Unassembled WGS sequence"/>
</dbReference>
<evidence type="ECO:0000313" key="12">
    <source>
        <dbReference type="Proteomes" id="UP000743370"/>
    </source>
</evidence>
<evidence type="ECO:0000256" key="9">
    <source>
        <dbReference type="ARBA" id="ARBA00023180"/>
    </source>
</evidence>
<evidence type="ECO:0000259" key="10">
    <source>
        <dbReference type="Pfam" id="PF08263"/>
    </source>
</evidence>
<comment type="caution">
    <text evidence="11">The sequence shown here is derived from an EMBL/GenBank/DDBJ whole genome shotgun (WGS) entry which is preliminary data.</text>
</comment>
<dbReference type="SUPFAM" id="SSF52058">
    <property type="entry name" value="L domain-like"/>
    <property type="match status" value="1"/>
</dbReference>
<dbReference type="InterPro" id="IPR052422">
    <property type="entry name" value="Auxin_Ser/Thr_Kinase"/>
</dbReference>
<keyword evidence="2" id="KW-0433">Leucine-rich repeat</keyword>
<dbReference type="InterPro" id="IPR013210">
    <property type="entry name" value="LRR_N_plant-typ"/>
</dbReference>
<gene>
    <name evidence="11" type="ORF">HKW66_Vig0061610</name>
</gene>
<keyword evidence="8" id="KW-0675">Receptor</keyword>